<accession>A0A0C3IBT9</accession>
<gene>
    <name evidence="1" type="ORF">M404DRAFT_380591</name>
</gene>
<evidence type="ECO:0000313" key="1">
    <source>
        <dbReference type="EMBL" id="KIN94522.1"/>
    </source>
</evidence>
<dbReference type="InParanoid" id="A0A0C3IBT9"/>
<reference evidence="1 2" key="1">
    <citation type="submission" date="2014-04" db="EMBL/GenBank/DDBJ databases">
        <authorList>
            <consortium name="DOE Joint Genome Institute"/>
            <person name="Kuo A."/>
            <person name="Kohler A."/>
            <person name="Costa M.D."/>
            <person name="Nagy L.G."/>
            <person name="Floudas D."/>
            <person name="Copeland A."/>
            <person name="Barry K.W."/>
            <person name="Cichocki N."/>
            <person name="Veneault-Fourrey C."/>
            <person name="LaButti K."/>
            <person name="Lindquist E.A."/>
            <person name="Lipzen A."/>
            <person name="Lundell T."/>
            <person name="Morin E."/>
            <person name="Murat C."/>
            <person name="Sun H."/>
            <person name="Tunlid A."/>
            <person name="Henrissat B."/>
            <person name="Grigoriev I.V."/>
            <person name="Hibbett D.S."/>
            <person name="Martin F."/>
            <person name="Nordberg H.P."/>
            <person name="Cantor M.N."/>
            <person name="Hua S.X."/>
        </authorList>
    </citation>
    <scope>NUCLEOTIDE SEQUENCE [LARGE SCALE GENOMIC DNA]</scope>
    <source>
        <strain evidence="1 2">Marx 270</strain>
    </source>
</reference>
<proteinExistence type="predicted"/>
<name>A0A0C3IBT9_PISTI</name>
<reference evidence="2" key="2">
    <citation type="submission" date="2015-01" db="EMBL/GenBank/DDBJ databases">
        <title>Evolutionary Origins and Diversification of the Mycorrhizal Mutualists.</title>
        <authorList>
            <consortium name="DOE Joint Genome Institute"/>
            <consortium name="Mycorrhizal Genomics Consortium"/>
            <person name="Kohler A."/>
            <person name="Kuo A."/>
            <person name="Nagy L.G."/>
            <person name="Floudas D."/>
            <person name="Copeland A."/>
            <person name="Barry K.W."/>
            <person name="Cichocki N."/>
            <person name="Veneault-Fourrey C."/>
            <person name="LaButti K."/>
            <person name="Lindquist E.A."/>
            <person name="Lipzen A."/>
            <person name="Lundell T."/>
            <person name="Morin E."/>
            <person name="Murat C."/>
            <person name="Riley R."/>
            <person name="Ohm R."/>
            <person name="Sun H."/>
            <person name="Tunlid A."/>
            <person name="Henrissat B."/>
            <person name="Grigoriev I.V."/>
            <person name="Hibbett D.S."/>
            <person name="Martin F."/>
        </authorList>
    </citation>
    <scope>NUCLEOTIDE SEQUENCE [LARGE SCALE GENOMIC DNA]</scope>
    <source>
        <strain evidence="2">Marx 270</strain>
    </source>
</reference>
<organism evidence="1 2">
    <name type="scientific">Pisolithus tinctorius Marx 270</name>
    <dbReference type="NCBI Taxonomy" id="870435"/>
    <lineage>
        <taxon>Eukaryota</taxon>
        <taxon>Fungi</taxon>
        <taxon>Dikarya</taxon>
        <taxon>Basidiomycota</taxon>
        <taxon>Agaricomycotina</taxon>
        <taxon>Agaricomycetes</taxon>
        <taxon>Agaricomycetidae</taxon>
        <taxon>Boletales</taxon>
        <taxon>Sclerodermatineae</taxon>
        <taxon>Pisolithaceae</taxon>
        <taxon>Pisolithus</taxon>
    </lineage>
</organism>
<dbReference type="EMBL" id="KN832095">
    <property type="protein sequence ID" value="KIN94522.1"/>
    <property type="molecule type" value="Genomic_DNA"/>
</dbReference>
<evidence type="ECO:0000313" key="2">
    <source>
        <dbReference type="Proteomes" id="UP000054217"/>
    </source>
</evidence>
<dbReference type="Proteomes" id="UP000054217">
    <property type="component" value="Unassembled WGS sequence"/>
</dbReference>
<dbReference type="AlphaFoldDB" id="A0A0C3IBT9"/>
<protein>
    <submittedName>
        <fullName evidence="1">Uncharacterized protein</fullName>
    </submittedName>
</protein>
<keyword evidence="2" id="KW-1185">Reference proteome</keyword>
<sequence length="101" mass="11773">MHSRKWNEINSDRLCLYGMEEKMSKDPESLDDDSRNCSTQGRRGCLIEVVLSVVVRRSVASRSLPAMSRRGRMQKIDADMHSYFHGDNTQYLWRARHSPQT</sequence>
<dbReference type="HOGENOM" id="CLU_2292823_0_0_1"/>